<dbReference type="InterPro" id="IPR001134">
    <property type="entry name" value="Netrin_domain"/>
</dbReference>
<sequence length="194" mass="22238">MTAVSRLILVCLGVTLCESCSWVPKVEQEDFCSAQYVFEADILERVFLSEYQGYSYNIRVKEIFKTNTRPETVRGMATIIGDGPANSCGPQILEENTAYLVYAYTEDGNLRLSEYRKMQFVNKQDITRMTRLYDCSCEIRLNLIKMLTNTENASLSPPTSNQCNVPDNYCSRNFYCKRNPAGICKMGYLGRCYY</sequence>
<dbReference type="GO" id="GO:0005615">
    <property type="term" value="C:extracellular space"/>
    <property type="evidence" value="ECO:0007669"/>
    <property type="project" value="TreeGrafter"/>
</dbReference>
<feature type="chain" id="PRO_5034433906" evidence="6">
    <location>
        <begin position="20"/>
        <end position="194"/>
    </location>
</feature>
<proteinExistence type="predicted"/>
<evidence type="ECO:0000256" key="4">
    <source>
        <dbReference type="PIRSR" id="PIRSR601820-1"/>
    </source>
</evidence>
<feature type="disulfide bond" evidence="5">
    <location>
        <begin position="20"/>
        <end position="88"/>
    </location>
</feature>
<keyword evidence="4" id="KW-0479">Metal-binding</keyword>
<dbReference type="KEGG" id="cvn:111111642"/>
<dbReference type="GO" id="GO:0051045">
    <property type="term" value="P:negative regulation of membrane protein ectodomain proteolysis"/>
    <property type="evidence" value="ECO:0007669"/>
    <property type="project" value="TreeGrafter"/>
</dbReference>
<dbReference type="InterPro" id="IPR001820">
    <property type="entry name" value="TIMP"/>
</dbReference>
<dbReference type="GO" id="GO:0002020">
    <property type="term" value="F:protease binding"/>
    <property type="evidence" value="ECO:0007669"/>
    <property type="project" value="TreeGrafter"/>
</dbReference>
<feature type="domain" description="NTR" evidence="7">
    <location>
        <begin position="17"/>
        <end position="137"/>
    </location>
</feature>
<organism evidence="8 9">
    <name type="scientific">Crassostrea virginica</name>
    <name type="common">Eastern oyster</name>
    <dbReference type="NCBI Taxonomy" id="6565"/>
    <lineage>
        <taxon>Eukaryota</taxon>
        <taxon>Metazoa</taxon>
        <taxon>Spiralia</taxon>
        <taxon>Lophotrochozoa</taxon>
        <taxon>Mollusca</taxon>
        <taxon>Bivalvia</taxon>
        <taxon>Autobranchia</taxon>
        <taxon>Pteriomorphia</taxon>
        <taxon>Ostreida</taxon>
        <taxon>Ostreoidea</taxon>
        <taxon>Ostreidae</taxon>
        <taxon>Crassostrea</taxon>
    </lineage>
</organism>
<dbReference type="Gene3D" id="2.40.50.120">
    <property type="match status" value="1"/>
</dbReference>
<accession>A0A8B8BM78</accession>
<evidence type="ECO:0000256" key="6">
    <source>
        <dbReference type="SAM" id="SignalP"/>
    </source>
</evidence>
<evidence type="ECO:0000313" key="8">
    <source>
        <dbReference type="Proteomes" id="UP000694844"/>
    </source>
</evidence>
<feature type="binding site" evidence="4">
    <location>
        <position position="20"/>
    </location>
    <ligand>
        <name>Zn(2+)</name>
        <dbReference type="ChEBI" id="CHEBI:29105"/>
        <note>ligand shared with metalloproteinase partner</note>
    </ligand>
</feature>
<feature type="signal peptide" evidence="6">
    <location>
        <begin position="1"/>
        <end position="19"/>
    </location>
</feature>
<dbReference type="PANTHER" id="PTHR11844">
    <property type="entry name" value="METALLOPROTEASE INHIBITOR"/>
    <property type="match status" value="1"/>
</dbReference>
<dbReference type="RefSeq" id="XP_022304437.1">
    <property type="nucleotide sequence ID" value="XM_022448729.1"/>
</dbReference>
<protein>
    <submittedName>
        <fullName evidence="9">Uncharacterized protein LOC111111642</fullName>
    </submittedName>
</protein>
<evidence type="ECO:0000256" key="2">
    <source>
        <dbReference type="ARBA" id="ARBA00022525"/>
    </source>
</evidence>
<keyword evidence="6" id="KW-0732">Signal</keyword>
<dbReference type="InterPro" id="IPR008993">
    <property type="entry name" value="TIMP-like_OB-fold"/>
</dbReference>
<comment type="subcellular location">
    <subcellularLocation>
        <location evidence="1">Secreted</location>
    </subcellularLocation>
</comment>
<dbReference type="Proteomes" id="UP000694844">
    <property type="component" value="Chromosome 9"/>
</dbReference>
<name>A0A8B8BM78_CRAVI</name>
<dbReference type="Pfam" id="PF00965">
    <property type="entry name" value="TIMP"/>
    <property type="match status" value="1"/>
</dbReference>
<dbReference type="GO" id="GO:0046872">
    <property type="term" value="F:metal ion binding"/>
    <property type="evidence" value="ECO:0007669"/>
    <property type="project" value="UniProtKB-KW"/>
</dbReference>
<gene>
    <name evidence="9" type="primary">LOC111111642</name>
</gene>
<evidence type="ECO:0000259" key="7">
    <source>
        <dbReference type="PROSITE" id="PS50189"/>
    </source>
</evidence>
<dbReference type="PROSITE" id="PS50189">
    <property type="entry name" value="NTR"/>
    <property type="match status" value="1"/>
</dbReference>
<evidence type="ECO:0000256" key="3">
    <source>
        <dbReference type="ARBA" id="ARBA00023157"/>
    </source>
</evidence>
<evidence type="ECO:0000256" key="1">
    <source>
        <dbReference type="ARBA" id="ARBA00004613"/>
    </source>
</evidence>
<keyword evidence="3 5" id="KW-1015">Disulfide bond</keyword>
<feature type="disulfide bond" evidence="5">
    <location>
        <begin position="32"/>
        <end position="135"/>
    </location>
</feature>
<dbReference type="PANTHER" id="PTHR11844:SF33">
    <property type="entry name" value="TISSUE INHIBITOR OF METALLOPROTEINASE"/>
    <property type="match status" value="1"/>
</dbReference>
<feature type="disulfide bond" evidence="5">
    <location>
        <begin position="137"/>
        <end position="184"/>
    </location>
</feature>
<keyword evidence="4" id="KW-0862">Zinc</keyword>
<dbReference type="OrthoDB" id="6185268at2759"/>
<dbReference type="GeneID" id="111111642"/>
<dbReference type="GO" id="GO:0008191">
    <property type="term" value="F:metalloendopeptidase inhibitor activity"/>
    <property type="evidence" value="ECO:0007669"/>
    <property type="project" value="InterPro"/>
</dbReference>
<evidence type="ECO:0000313" key="9">
    <source>
        <dbReference type="RefSeq" id="XP_022304437.1"/>
    </source>
</evidence>
<keyword evidence="2" id="KW-0964">Secreted</keyword>
<dbReference type="SUPFAM" id="SSF50242">
    <property type="entry name" value="TIMP-like"/>
    <property type="match status" value="1"/>
</dbReference>
<dbReference type="GO" id="GO:0031012">
    <property type="term" value="C:extracellular matrix"/>
    <property type="evidence" value="ECO:0007669"/>
    <property type="project" value="TreeGrafter"/>
</dbReference>
<evidence type="ECO:0000256" key="5">
    <source>
        <dbReference type="PIRSR" id="PIRSR601820-3"/>
    </source>
</evidence>
<dbReference type="AlphaFoldDB" id="A0A8B8BM78"/>
<reference evidence="9" key="1">
    <citation type="submission" date="2025-08" db="UniProtKB">
        <authorList>
            <consortium name="RefSeq"/>
        </authorList>
    </citation>
    <scope>IDENTIFICATION</scope>
    <source>
        <tissue evidence="9">Whole sample</tissue>
    </source>
</reference>
<keyword evidence="8" id="KW-1185">Reference proteome</keyword>